<dbReference type="EMBL" id="CP104013">
    <property type="protein sequence ID" value="UYP44937.1"/>
    <property type="molecule type" value="Genomic_DNA"/>
</dbReference>
<dbReference type="CDD" id="cd07338">
    <property type="entry name" value="M48B_HtpX_like"/>
    <property type="match status" value="1"/>
</dbReference>
<organism evidence="14 15">
    <name type="scientific">Candidatus Lokiarchaeum ossiferum</name>
    <dbReference type="NCBI Taxonomy" id="2951803"/>
    <lineage>
        <taxon>Archaea</taxon>
        <taxon>Promethearchaeati</taxon>
        <taxon>Promethearchaeota</taxon>
        <taxon>Promethearchaeia</taxon>
        <taxon>Promethearchaeales</taxon>
        <taxon>Promethearchaeaceae</taxon>
        <taxon>Candidatus Lokiarchaeum</taxon>
    </lineage>
</organism>
<evidence type="ECO:0000313" key="14">
    <source>
        <dbReference type="EMBL" id="UYP44937.1"/>
    </source>
</evidence>
<keyword evidence="3" id="KW-1003">Cell membrane</keyword>
<keyword evidence="6" id="KW-0479">Metal-binding</keyword>
<evidence type="ECO:0000256" key="2">
    <source>
        <dbReference type="ARBA" id="ARBA00004651"/>
    </source>
</evidence>
<dbReference type="Gene3D" id="3.30.2010.10">
    <property type="entry name" value="Metalloproteases ('zincins'), catalytic domain"/>
    <property type="match status" value="1"/>
</dbReference>
<accession>A0ABY6HPW5</accession>
<gene>
    <name evidence="14" type="ORF">NEF87_001222</name>
</gene>
<feature type="transmembrane region" description="Helical" evidence="12">
    <location>
        <begin position="385"/>
        <end position="402"/>
    </location>
</feature>
<reference evidence="14" key="1">
    <citation type="submission" date="2022-09" db="EMBL/GenBank/DDBJ databases">
        <title>Actin cytoskeleton and complex cell architecture in an #Asgard archaeon.</title>
        <authorList>
            <person name="Ponce Toledo R.I."/>
            <person name="Schleper C."/>
            <person name="Rodrigues Oliveira T."/>
            <person name="Wollweber F."/>
            <person name="Xu J."/>
            <person name="Rittmann S."/>
            <person name="Klingl A."/>
            <person name="Pilhofer M."/>
        </authorList>
    </citation>
    <scope>NUCLEOTIDE SEQUENCE</scope>
    <source>
        <strain evidence="14">B-35</strain>
    </source>
</reference>
<evidence type="ECO:0000259" key="13">
    <source>
        <dbReference type="Pfam" id="PF01435"/>
    </source>
</evidence>
<evidence type="ECO:0000256" key="4">
    <source>
        <dbReference type="ARBA" id="ARBA00022670"/>
    </source>
</evidence>
<feature type="domain" description="Peptidase M48" evidence="13">
    <location>
        <begin position="76"/>
        <end position="341"/>
    </location>
</feature>
<proteinExistence type="predicted"/>
<evidence type="ECO:0000256" key="10">
    <source>
        <dbReference type="ARBA" id="ARBA00023049"/>
    </source>
</evidence>
<feature type="transmembrane region" description="Helical" evidence="12">
    <location>
        <begin position="555"/>
        <end position="574"/>
    </location>
</feature>
<evidence type="ECO:0000256" key="12">
    <source>
        <dbReference type="SAM" id="Phobius"/>
    </source>
</evidence>
<sequence length="575" mass="65816">MGYKFRSTLTIGLLYGMLFVLILAVDFFLPDDIYIFSPLMIAILSCIGIFFQYLISPLIIGWIYRIEWVDYNRLEQNDPHIAQLIQNVCQKYNFKLPKFGVIHGGTPNAFTYGWTRNSARLVITDGILELLNAEEQRAVVAHELGHIEHNDFIVMTFVSAIPVMFYTIFRLLTNSYRYRRFTSVKPSRGSSDDNKYAQYILLIKIGLAIVSYIMYIVGYFLSLFISRLREYYADEFSGKETADPNSLATALVKIAYGILQEPEKGQKTFNDKNQYVKALGIFDKNSAKNLAYSATNGSGKIDNTLLARACAWDLYQPWAKFAEITSTHPLPAKRIKQLSYMSFKEFKKPPKVDLSQAKVEFEKQMGKSALDEFFGELLIYIMPKLIFWTWLIVGGILFIANFDITTFSPLFNGYWSFMVFSLVLAGIFQLIQNAFKYKSGFKEHKIVDLIGTIKVSPIRPVPTITKGFVIGRGVPGLFWSEDVVVRDEKGIMFIDYDFGIGFINTLFGIFKAEKLKGKDVEITGWYRRNPSPYIQVHKIKLLDGSGKSFGNYKRAFWQFVGIFLIALGGILWFLL</sequence>
<protein>
    <submittedName>
        <fullName evidence="14">Protease HtpX</fullName>
        <ecNumber evidence="14">3.4.24.-</ecNumber>
    </submittedName>
</protein>
<dbReference type="EC" id="3.4.24.-" evidence="14"/>
<evidence type="ECO:0000256" key="7">
    <source>
        <dbReference type="ARBA" id="ARBA00022801"/>
    </source>
</evidence>
<keyword evidence="11 12" id="KW-0472">Membrane</keyword>
<evidence type="ECO:0000313" key="15">
    <source>
        <dbReference type="Proteomes" id="UP001208689"/>
    </source>
</evidence>
<keyword evidence="15" id="KW-1185">Reference proteome</keyword>
<dbReference type="GO" id="GO:0006508">
    <property type="term" value="P:proteolysis"/>
    <property type="evidence" value="ECO:0007669"/>
    <property type="project" value="UniProtKB-KW"/>
</dbReference>
<evidence type="ECO:0000256" key="6">
    <source>
        <dbReference type="ARBA" id="ARBA00022723"/>
    </source>
</evidence>
<dbReference type="GO" id="GO:0008233">
    <property type="term" value="F:peptidase activity"/>
    <property type="evidence" value="ECO:0007669"/>
    <property type="project" value="UniProtKB-KW"/>
</dbReference>
<evidence type="ECO:0000256" key="3">
    <source>
        <dbReference type="ARBA" id="ARBA00022475"/>
    </source>
</evidence>
<dbReference type="InterPro" id="IPR050083">
    <property type="entry name" value="HtpX_protease"/>
</dbReference>
<evidence type="ECO:0000256" key="11">
    <source>
        <dbReference type="ARBA" id="ARBA00023136"/>
    </source>
</evidence>
<dbReference type="Proteomes" id="UP001208689">
    <property type="component" value="Chromosome"/>
</dbReference>
<evidence type="ECO:0000256" key="9">
    <source>
        <dbReference type="ARBA" id="ARBA00022989"/>
    </source>
</evidence>
<evidence type="ECO:0000256" key="8">
    <source>
        <dbReference type="ARBA" id="ARBA00022833"/>
    </source>
</evidence>
<feature type="transmembrane region" description="Helical" evidence="12">
    <location>
        <begin position="414"/>
        <end position="435"/>
    </location>
</feature>
<keyword evidence="8" id="KW-0862">Zinc</keyword>
<evidence type="ECO:0000256" key="1">
    <source>
        <dbReference type="ARBA" id="ARBA00001947"/>
    </source>
</evidence>
<name>A0ABY6HPW5_9ARCH</name>
<dbReference type="InterPro" id="IPR001915">
    <property type="entry name" value="Peptidase_M48"/>
</dbReference>
<keyword evidence="9 12" id="KW-1133">Transmembrane helix</keyword>
<keyword evidence="10" id="KW-0482">Metalloprotease</keyword>
<feature type="transmembrane region" description="Helical" evidence="12">
    <location>
        <begin position="196"/>
        <end position="221"/>
    </location>
</feature>
<evidence type="ECO:0000256" key="5">
    <source>
        <dbReference type="ARBA" id="ARBA00022692"/>
    </source>
</evidence>
<feature type="transmembrane region" description="Helical" evidence="12">
    <location>
        <begin position="12"/>
        <end position="29"/>
    </location>
</feature>
<dbReference type="PANTHER" id="PTHR43221">
    <property type="entry name" value="PROTEASE HTPX"/>
    <property type="match status" value="1"/>
</dbReference>
<keyword evidence="5 12" id="KW-0812">Transmembrane</keyword>
<keyword evidence="7 14" id="KW-0378">Hydrolase</keyword>
<feature type="transmembrane region" description="Helical" evidence="12">
    <location>
        <begin position="152"/>
        <end position="172"/>
    </location>
</feature>
<keyword evidence="4 14" id="KW-0645">Protease</keyword>
<comment type="cofactor">
    <cofactor evidence="1">
        <name>Zn(2+)</name>
        <dbReference type="ChEBI" id="CHEBI:29105"/>
    </cofactor>
</comment>
<dbReference type="Pfam" id="PF01435">
    <property type="entry name" value="Peptidase_M48"/>
    <property type="match status" value="1"/>
</dbReference>
<dbReference type="PANTHER" id="PTHR43221:SF1">
    <property type="entry name" value="PROTEASE HTPX"/>
    <property type="match status" value="1"/>
</dbReference>
<feature type="transmembrane region" description="Helical" evidence="12">
    <location>
        <begin position="35"/>
        <end position="64"/>
    </location>
</feature>
<comment type="subcellular location">
    <subcellularLocation>
        <location evidence="2">Cell membrane</location>
        <topology evidence="2">Multi-pass membrane protein</topology>
    </subcellularLocation>
</comment>